<dbReference type="InterPro" id="IPR052155">
    <property type="entry name" value="Biofilm_reg_signaling"/>
</dbReference>
<dbReference type="Pfam" id="PF00990">
    <property type="entry name" value="GGDEF"/>
    <property type="match status" value="1"/>
</dbReference>
<feature type="domain" description="GGDEF" evidence="3">
    <location>
        <begin position="452"/>
        <end position="584"/>
    </location>
</feature>
<protein>
    <submittedName>
        <fullName evidence="4">GGDEF domain-containing protein</fullName>
    </submittedName>
</protein>
<keyword evidence="5" id="KW-1185">Reference proteome</keyword>
<dbReference type="InterPro" id="IPR000014">
    <property type="entry name" value="PAS"/>
</dbReference>
<dbReference type="InterPro" id="IPR043128">
    <property type="entry name" value="Rev_trsase/Diguanyl_cyclase"/>
</dbReference>
<evidence type="ECO:0000313" key="5">
    <source>
        <dbReference type="Proteomes" id="UP000218387"/>
    </source>
</evidence>
<dbReference type="InterPro" id="IPR000160">
    <property type="entry name" value="GGDEF_dom"/>
</dbReference>
<dbReference type="PANTHER" id="PTHR44757:SF2">
    <property type="entry name" value="BIOFILM ARCHITECTURE MAINTENANCE PROTEIN MBAA"/>
    <property type="match status" value="1"/>
</dbReference>
<evidence type="ECO:0000259" key="1">
    <source>
        <dbReference type="PROSITE" id="PS50112"/>
    </source>
</evidence>
<dbReference type="KEGG" id="emt:CPZ25_010290"/>
<dbReference type="SMART" id="SM00267">
    <property type="entry name" value="GGDEF"/>
    <property type="match status" value="1"/>
</dbReference>
<dbReference type="PROSITE" id="PS50112">
    <property type="entry name" value="PAS"/>
    <property type="match status" value="1"/>
</dbReference>
<dbReference type="Gene3D" id="3.30.70.270">
    <property type="match status" value="1"/>
</dbReference>
<dbReference type="SUPFAM" id="SSF55785">
    <property type="entry name" value="PYP-like sensor domain (PAS domain)"/>
    <property type="match status" value="2"/>
</dbReference>
<dbReference type="InterPro" id="IPR035965">
    <property type="entry name" value="PAS-like_dom_sf"/>
</dbReference>
<evidence type="ECO:0000313" key="4">
    <source>
        <dbReference type="EMBL" id="QCT71698.1"/>
    </source>
</evidence>
<proteinExistence type="predicted"/>
<dbReference type="PANTHER" id="PTHR44757">
    <property type="entry name" value="DIGUANYLATE CYCLASE DGCP"/>
    <property type="match status" value="1"/>
</dbReference>
<feature type="domain" description="PAC" evidence="2">
    <location>
        <begin position="241"/>
        <end position="292"/>
    </location>
</feature>
<organism evidence="4 5">
    <name type="scientific">Eubacterium maltosivorans</name>
    <dbReference type="NCBI Taxonomy" id="2041044"/>
    <lineage>
        <taxon>Bacteria</taxon>
        <taxon>Bacillati</taxon>
        <taxon>Bacillota</taxon>
        <taxon>Clostridia</taxon>
        <taxon>Eubacteriales</taxon>
        <taxon>Eubacteriaceae</taxon>
        <taxon>Eubacterium</taxon>
    </lineage>
</organism>
<dbReference type="SUPFAM" id="SSF55781">
    <property type="entry name" value="GAF domain-like"/>
    <property type="match status" value="1"/>
</dbReference>
<dbReference type="SMART" id="SM00086">
    <property type="entry name" value="PAC"/>
    <property type="match status" value="2"/>
</dbReference>
<dbReference type="PROSITE" id="PS50887">
    <property type="entry name" value="GGDEF"/>
    <property type="match status" value="1"/>
</dbReference>
<dbReference type="InterPro" id="IPR000700">
    <property type="entry name" value="PAS-assoc_C"/>
</dbReference>
<dbReference type="AlphaFoldDB" id="A0A4P9C818"/>
<dbReference type="RefSeq" id="WP_096918664.1">
    <property type="nucleotide sequence ID" value="NZ_CP029487.1"/>
</dbReference>
<feature type="domain" description="PAC" evidence="2">
    <location>
        <begin position="369"/>
        <end position="421"/>
    </location>
</feature>
<sequence length="907" mass="103124">MSIDRMTRAFVKELQRAYFEMRDTEKILSMTTEDVLWSGLYHSNIHDNRQLRAVLESDFSRFPYPFTILDASVETRVLSDTHCLADCQMRLRADTPGLPAPEVQLSGSLACSLVDGAVRLQQLHIARIDSSAHLPGLSQNVLTASDPHIQQFIEKTTRELQDRNQDLQQLTENIPGGIFRCLYDEKLTILQVNDGFLSMFGYTRAEIHERFDDSFMAIIDPRDRSSTLLEVKRQLRHKNTKQIEYRATRSDGSTIWILDKGQLIKSESGPDSFYCILIDDTVGKEAQENLRLSLERHEIIMDQTTDIIFEWDIKKDSFIFSHNWQKKFGYEPITENISTVTGANSHILASDLPAFTGILEDIRQGSPYVETEVRIKKADALYIWCRIRITAQYDENCEPFKAVGVIVDIDNEKRQSQELMQKAERDALTKLYNKGTTENIIENYLSRCPKNSLCALLIIDIDDFKTINDTRGHLFGDAFLMEIAGKIQTLFRSDDVVGRIGGDEFIAFIRDIPCVSVAANKARQVLESFHGLDEFNAGGQTSCSIGIACYPDHAQSFHELYQCADYALYQAKRQGKNQFVVFDDAVRDMAFKNAAAGVYSAVGSHIDSDSDNLPQTLSSQLVEYVFRILYQSIDLDAAVNSIFEIVGRQFDVSRVYIFENSEDDTYCTNTFEWCNEGIPPEIDNLGHLSYEEDLKGHYLDNFDANGIFYCQDTQTLPGPEYAILAPQGVKSLLQCAINDNGRFRGYVGFDECRSNRLWTQEQVSTLSFIAEILSTFLLKKRAQDRAEQSLDALREVLDSQNAWIYVIEPDTYRLLYINRKTKRIAPSSGVGMTCHQAFFNRPAPCESCPVHGLDSEHTSSSLEVYNPLLKVWSAADAAVISWKNQPAWLLSCHDITRYKENQNKKDA</sequence>
<evidence type="ECO:0000259" key="3">
    <source>
        <dbReference type="PROSITE" id="PS50887"/>
    </source>
</evidence>
<dbReference type="InterPro" id="IPR003018">
    <property type="entry name" value="GAF"/>
</dbReference>
<dbReference type="Gene3D" id="3.30.450.20">
    <property type="entry name" value="PAS domain"/>
    <property type="match status" value="2"/>
</dbReference>
<dbReference type="Gene3D" id="3.30.450.40">
    <property type="match status" value="1"/>
</dbReference>
<dbReference type="Pfam" id="PF08447">
    <property type="entry name" value="PAS_3"/>
    <property type="match status" value="1"/>
</dbReference>
<name>A0A4P9C818_EUBML</name>
<reference evidence="4 5" key="1">
    <citation type="submission" date="2018-05" db="EMBL/GenBank/DDBJ databases">
        <title>Genome comparison of Eubacterium sp.</title>
        <authorList>
            <person name="Feng Y."/>
            <person name="Sanchez-Andrea I."/>
            <person name="Stams A.J.M."/>
            <person name="De Vos W.M."/>
        </authorList>
    </citation>
    <scope>NUCLEOTIDE SEQUENCE [LARGE SCALE GENOMIC DNA]</scope>
    <source>
        <strain evidence="4 5">YI</strain>
    </source>
</reference>
<dbReference type="CDD" id="cd01949">
    <property type="entry name" value="GGDEF"/>
    <property type="match status" value="1"/>
</dbReference>
<dbReference type="SMART" id="SM00065">
    <property type="entry name" value="GAF"/>
    <property type="match status" value="1"/>
</dbReference>
<evidence type="ECO:0000259" key="2">
    <source>
        <dbReference type="PROSITE" id="PS50113"/>
    </source>
</evidence>
<dbReference type="InterPro" id="IPR013655">
    <property type="entry name" value="PAS_fold_3"/>
</dbReference>
<dbReference type="EMBL" id="CP029487">
    <property type="protein sequence ID" value="QCT71698.1"/>
    <property type="molecule type" value="Genomic_DNA"/>
</dbReference>
<dbReference type="NCBIfam" id="TIGR00254">
    <property type="entry name" value="GGDEF"/>
    <property type="match status" value="1"/>
</dbReference>
<dbReference type="InterPro" id="IPR029787">
    <property type="entry name" value="Nucleotide_cyclase"/>
</dbReference>
<accession>A0A4P9C818</accession>
<dbReference type="InterPro" id="IPR001610">
    <property type="entry name" value="PAC"/>
</dbReference>
<dbReference type="SUPFAM" id="SSF55073">
    <property type="entry name" value="Nucleotide cyclase"/>
    <property type="match status" value="1"/>
</dbReference>
<dbReference type="NCBIfam" id="TIGR00229">
    <property type="entry name" value="sensory_box"/>
    <property type="match status" value="1"/>
</dbReference>
<dbReference type="Proteomes" id="UP000218387">
    <property type="component" value="Chromosome"/>
</dbReference>
<dbReference type="InterPro" id="IPR029016">
    <property type="entry name" value="GAF-like_dom_sf"/>
</dbReference>
<dbReference type="SMART" id="SM00091">
    <property type="entry name" value="PAS"/>
    <property type="match status" value="1"/>
</dbReference>
<gene>
    <name evidence="4" type="ORF">CPZ25_010290</name>
</gene>
<dbReference type="PROSITE" id="PS50113">
    <property type="entry name" value="PAC"/>
    <property type="match status" value="2"/>
</dbReference>
<feature type="domain" description="PAS" evidence="1">
    <location>
        <begin position="163"/>
        <end position="238"/>
    </location>
</feature>
<dbReference type="CDD" id="cd00130">
    <property type="entry name" value="PAS"/>
    <property type="match status" value="2"/>
</dbReference>